<proteinExistence type="predicted"/>
<keyword evidence="2" id="KW-1185">Reference proteome</keyword>
<dbReference type="EMBL" id="CAKMRJ010005412">
    <property type="protein sequence ID" value="CAH1441612.1"/>
    <property type="molecule type" value="Genomic_DNA"/>
</dbReference>
<dbReference type="Proteomes" id="UP001157418">
    <property type="component" value="Unassembled WGS sequence"/>
</dbReference>
<evidence type="ECO:0000313" key="1">
    <source>
        <dbReference type="EMBL" id="CAH1441612.1"/>
    </source>
</evidence>
<evidence type="ECO:0000313" key="2">
    <source>
        <dbReference type="Proteomes" id="UP001157418"/>
    </source>
</evidence>
<dbReference type="AlphaFoldDB" id="A0AAU9NV04"/>
<protein>
    <submittedName>
        <fullName evidence="1">Uncharacterized protein</fullName>
    </submittedName>
</protein>
<comment type="caution">
    <text evidence="1">The sequence shown here is derived from an EMBL/GenBank/DDBJ whole genome shotgun (WGS) entry which is preliminary data.</text>
</comment>
<name>A0AAU9NV04_9ASTR</name>
<sequence length="98" mass="11069">MAKPNHIGIHQYQVFSITSLLTFISTKRHQICFIFVHSCPPINQIPKYFHKSAVPFPYSSKSANLALIFISKERERFGGVKPGNLGLGGFEKNWKSCS</sequence>
<reference evidence="1 2" key="1">
    <citation type="submission" date="2022-01" db="EMBL/GenBank/DDBJ databases">
        <authorList>
            <person name="Xiong W."/>
            <person name="Schranz E."/>
        </authorList>
    </citation>
    <scope>NUCLEOTIDE SEQUENCE [LARGE SCALE GENOMIC DNA]</scope>
</reference>
<organism evidence="1 2">
    <name type="scientific">Lactuca virosa</name>
    <dbReference type="NCBI Taxonomy" id="75947"/>
    <lineage>
        <taxon>Eukaryota</taxon>
        <taxon>Viridiplantae</taxon>
        <taxon>Streptophyta</taxon>
        <taxon>Embryophyta</taxon>
        <taxon>Tracheophyta</taxon>
        <taxon>Spermatophyta</taxon>
        <taxon>Magnoliopsida</taxon>
        <taxon>eudicotyledons</taxon>
        <taxon>Gunneridae</taxon>
        <taxon>Pentapetalae</taxon>
        <taxon>asterids</taxon>
        <taxon>campanulids</taxon>
        <taxon>Asterales</taxon>
        <taxon>Asteraceae</taxon>
        <taxon>Cichorioideae</taxon>
        <taxon>Cichorieae</taxon>
        <taxon>Lactucinae</taxon>
        <taxon>Lactuca</taxon>
    </lineage>
</organism>
<accession>A0AAU9NV04</accession>
<gene>
    <name evidence="1" type="ORF">LVIROSA_LOCUS27660</name>
</gene>